<dbReference type="OrthoDB" id="4428031at2"/>
<feature type="region of interest" description="Disordered" evidence="1">
    <location>
        <begin position="33"/>
        <end position="64"/>
    </location>
</feature>
<dbReference type="PATRIC" id="fig|1121353.3.peg.2720"/>
<proteinExistence type="predicted"/>
<name>M1TV54_9CORY</name>
<feature type="compositionally biased region" description="Polar residues" evidence="1">
    <location>
        <begin position="55"/>
        <end position="64"/>
    </location>
</feature>
<dbReference type="InterPro" id="IPR058488">
    <property type="entry name" value="DUF8175"/>
</dbReference>
<accession>M1TV54</accession>
<dbReference type="HOGENOM" id="CLU_1007278_0_0_11"/>
<dbReference type="RefSeq" id="WP_015453147.1">
    <property type="nucleotide sequence ID" value="NC_020553.1"/>
</dbReference>
<dbReference type="eggNOG" id="ENOG5030MM6">
    <property type="taxonomic scope" value="Bacteria"/>
</dbReference>
<organism evidence="4 5">
    <name type="scientific">Corynebacterium callunae DSM 20147</name>
    <dbReference type="NCBI Taxonomy" id="1121353"/>
    <lineage>
        <taxon>Bacteria</taxon>
        <taxon>Bacillati</taxon>
        <taxon>Actinomycetota</taxon>
        <taxon>Actinomycetes</taxon>
        <taxon>Mycobacteriales</taxon>
        <taxon>Corynebacteriaceae</taxon>
        <taxon>Corynebacterium</taxon>
    </lineage>
</organism>
<keyword evidence="2" id="KW-1133">Transmembrane helix</keyword>
<feature type="transmembrane region" description="Helical" evidence="2">
    <location>
        <begin position="7"/>
        <end position="29"/>
    </location>
</feature>
<dbReference type="Pfam" id="PF26526">
    <property type="entry name" value="DUF8175"/>
    <property type="match status" value="1"/>
</dbReference>
<evidence type="ECO:0000313" key="4">
    <source>
        <dbReference type="EMBL" id="AGG68086.1"/>
    </source>
</evidence>
<feature type="domain" description="DUF8175" evidence="3">
    <location>
        <begin position="95"/>
        <end position="264"/>
    </location>
</feature>
<evidence type="ECO:0000256" key="1">
    <source>
        <dbReference type="SAM" id="MobiDB-lite"/>
    </source>
</evidence>
<evidence type="ECO:0000256" key="2">
    <source>
        <dbReference type="SAM" id="Phobius"/>
    </source>
</evidence>
<dbReference type="AlphaFoldDB" id="M1TV54"/>
<reference evidence="4 5" key="1">
    <citation type="submission" date="2013-02" db="EMBL/GenBank/DDBJ databases">
        <title>The complete genome sequence of Corynebacterium callunae DSM 20147.</title>
        <authorList>
            <person name="Ruckert C."/>
            <person name="Albersmeier A."/>
            <person name="Kalinowski J."/>
        </authorList>
    </citation>
    <scope>NUCLEOTIDE SEQUENCE [LARGE SCALE GENOMIC DNA]</scope>
    <source>
        <strain evidence="4 5">DSM 20147</strain>
        <plasmid evidence="4 5">pCC2</plasmid>
    </source>
</reference>
<keyword evidence="4" id="KW-0614">Plasmid</keyword>
<dbReference type="EMBL" id="CP004356">
    <property type="protein sequence ID" value="AGG68086.1"/>
    <property type="molecule type" value="Genomic_DNA"/>
</dbReference>
<dbReference type="Proteomes" id="UP000011760">
    <property type="component" value="Plasmid pCC2"/>
</dbReference>
<dbReference type="KEGG" id="ccn:H924_13485"/>
<feature type="compositionally biased region" description="Low complexity" evidence="1">
    <location>
        <begin position="40"/>
        <end position="54"/>
    </location>
</feature>
<evidence type="ECO:0000313" key="5">
    <source>
        <dbReference type="Proteomes" id="UP000011760"/>
    </source>
</evidence>
<keyword evidence="2" id="KW-0812">Transmembrane</keyword>
<gene>
    <name evidence="4" type="ORF">H924_13485</name>
</gene>
<keyword evidence="5" id="KW-1185">Reference proteome</keyword>
<geneLocation type="plasmid" evidence="4 5">
    <name>pCC2</name>
</geneLocation>
<sequence>MMDKKKNYLWVIIVAVIAVVAVVGAVLFMRSSDGSAPGDQATSQTSTTSTSSAAPGNSKSSKTLSTDIWGRKIVSRSETGEPIGKLNPQGDSCAITPEVEIQTAHGAATLWSRTDGPSEIKEGVPSGYAHTATGAALAGWNNRLLLFAGGDVSRAISNVVTAGDEQKTEELRSSFAAGSDDSSQALTKLTAPEAVRVLSCDDEFVVVDFAHKIFGDENGKSDVMQWDIMRASMQWNGSEWVLDLRSFQQSGEVITSINSVDGWTKWQY</sequence>
<keyword evidence="2" id="KW-0472">Membrane</keyword>
<protein>
    <recommendedName>
        <fullName evidence="3">DUF8175 domain-containing protein</fullName>
    </recommendedName>
</protein>
<evidence type="ECO:0000259" key="3">
    <source>
        <dbReference type="Pfam" id="PF26526"/>
    </source>
</evidence>